<protein>
    <submittedName>
        <fullName evidence="2">Uncharacterized protein</fullName>
    </submittedName>
</protein>
<gene>
    <name evidence="2" type="ORF">BVRB_6g141730</name>
</gene>
<reference evidence="2 3" key="1">
    <citation type="journal article" date="2014" name="Nature">
        <title>The genome of the recently domesticated crop plant sugar beet (Beta vulgaris).</title>
        <authorList>
            <person name="Dohm J.C."/>
            <person name="Minoche A.E."/>
            <person name="Holtgrawe D."/>
            <person name="Capella-Gutierrez S."/>
            <person name="Zakrzewski F."/>
            <person name="Tafer H."/>
            <person name="Rupp O."/>
            <person name="Sorensen T.R."/>
            <person name="Stracke R."/>
            <person name="Reinhardt R."/>
            <person name="Goesmann A."/>
            <person name="Kraft T."/>
            <person name="Schulz B."/>
            <person name="Stadler P.F."/>
            <person name="Schmidt T."/>
            <person name="Gabaldon T."/>
            <person name="Lehrach H."/>
            <person name="Weisshaar B."/>
            <person name="Himmelbauer H."/>
        </authorList>
    </citation>
    <scope>NUCLEOTIDE SEQUENCE [LARGE SCALE GENOMIC DNA]</scope>
    <source>
        <tissue evidence="2">Taproot</tissue>
    </source>
</reference>
<accession>A0A0J8EYK7</accession>
<dbReference type="AlphaFoldDB" id="A0A0J8EYK7"/>
<evidence type="ECO:0000256" key="1">
    <source>
        <dbReference type="SAM" id="MobiDB-lite"/>
    </source>
</evidence>
<proteinExistence type="predicted"/>
<feature type="region of interest" description="Disordered" evidence="1">
    <location>
        <begin position="69"/>
        <end position="92"/>
    </location>
</feature>
<dbReference type="Proteomes" id="UP000035740">
    <property type="component" value="Chromosome 6"/>
</dbReference>
<name>A0A0J8EYK7_BETVV</name>
<evidence type="ECO:0000313" key="2">
    <source>
        <dbReference type="EMBL" id="KMT08306.1"/>
    </source>
</evidence>
<dbReference type="PANTHER" id="PTHR37184">
    <property type="entry name" value="CLAVATA3/ESR (CLE)-RELATED PROTEIN 27"/>
    <property type="match status" value="1"/>
</dbReference>
<sequence length="92" mass="10304">MLFAGGKKKSLITLLQQLITMLFIFMLLCCSVRGIRPFPVNAVDEDDNVKESDNLLSKFFNNTSFQFNSSSTSTVDDSKRTVPSCPDPLHNK</sequence>
<dbReference type="InterPro" id="IPR040274">
    <property type="entry name" value="CLE27/CLE43"/>
</dbReference>
<organism evidence="2 3">
    <name type="scientific">Beta vulgaris subsp. vulgaris</name>
    <name type="common">Beet</name>
    <dbReference type="NCBI Taxonomy" id="3555"/>
    <lineage>
        <taxon>Eukaryota</taxon>
        <taxon>Viridiplantae</taxon>
        <taxon>Streptophyta</taxon>
        <taxon>Embryophyta</taxon>
        <taxon>Tracheophyta</taxon>
        <taxon>Spermatophyta</taxon>
        <taxon>Magnoliopsida</taxon>
        <taxon>eudicotyledons</taxon>
        <taxon>Gunneridae</taxon>
        <taxon>Pentapetalae</taxon>
        <taxon>Caryophyllales</taxon>
        <taxon>Chenopodiaceae</taxon>
        <taxon>Betoideae</taxon>
        <taxon>Beta</taxon>
    </lineage>
</organism>
<dbReference type="EMBL" id="KQ090117">
    <property type="protein sequence ID" value="KMT08306.1"/>
    <property type="molecule type" value="Genomic_DNA"/>
</dbReference>
<dbReference type="PANTHER" id="PTHR37184:SF2">
    <property type="entry name" value="CLAVATA3_ESR (CLE)-RELATED PROTEIN 43"/>
    <property type="match status" value="1"/>
</dbReference>
<evidence type="ECO:0000313" key="3">
    <source>
        <dbReference type="Proteomes" id="UP000035740"/>
    </source>
</evidence>
<keyword evidence="3" id="KW-1185">Reference proteome</keyword>
<dbReference type="OrthoDB" id="1298458at2759"/>
<dbReference type="Gramene" id="KMT08306">
    <property type="protein sequence ID" value="KMT08306"/>
    <property type="gene ID" value="BVRB_6g141730"/>
</dbReference>